<evidence type="ECO:0000313" key="3">
    <source>
        <dbReference type="Proteomes" id="UP001054252"/>
    </source>
</evidence>
<dbReference type="Proteomes" id="UP001054252">
    <property type="component" value="Unassembled WGS sequence"/>
</dbReference>
<evidence type="ECO:0000256" key="1">
    <source>
        <dbReference type="SAM" id="MobiDB-lite"/>
    </source>
</evidence>
<sequence length="205" mass="22510">MRVHLTERERQKLQVWSRIMPYRESFAWLIVPLFDNSIGGASGGSASPSSSLAASMSGSSSHEGVLESVAKITLDGKMGYSSRSSIVVEISNLHKVKESYIEESLQLENISESASMTNESMDLGDQVTDAMFIKSPNNGSDGPQSSNSKRIPNDEKKESGNGNTHGNPDLNVGDASRMPFVLFVMLFFCWEQYPDETFLCSRSNP</sequence>
<name>A0AAV5M7W5_9ROSI</name>
<keyword evidence="3" id="KW-1185">Reference proteome</keyword>
<dbReference type="EMBL" id="BPVZ01000188">
    <property type="protein sequence ID" value="GKV44966.1"/>
    <property type="molecule type" value="Genomic_DNA"/>
</dbReference>
<dbReference type="AlphaFoldDB" id="A0AAV5M7W5"/>
<protein>
    <submittedName>
        <fullName evidence="2">Uncharacterized protein</fullName>
    </submittedName>
</protein>
<feature type="compositionally biased region" description="Polar residues" evidence="1">
    <location>
        <begin position="135"/>
        <end position="150"/>
    </location>
</feature>
<reference evidence="2 3" key="1">
    <citation type="journal article" date="2021" name="Commun. Biol.">
        <title>The genome of Shorea leprosula (Dipterocarpaceae) highlights the ecological relevance of drought in aseasonal tropical rainforests.</title>
        <authorList>
            <person name="Ng K.K.S."/>
            <person name="Kobayashi M.J."/>
            <person name="Fawcett J.A."/>
            <person name="Hatakeyama M."/>
            <person name="Paape T."/>
            <person name="Ng C.H."/>
            <person name="Ang C.C."/>
            <person name="Tnah L.H."/>
            <person name="Lee C.T."/>
            <person name="Nishiyama T."/>
            <person name="Sese J."/>
            <person name="O'Brien M.J."/>
            <person name="Copetti D."/>
            <person name="Mohd Noor M.I."/>
            <person name="Ong R.C."/>
            <person name="Putra M."/>
            <person name="Sireger I.Z."/>
            <person name="Indrioko S."/>
            <person name="Kosugi Y."/>
            <person name="Izuno A."/>
            <person name="Isagi Y."/>
            <person name="Lee S.L."/>
            <person name="Shimizu K.K."/>
        </authorList>
    </citation>
    <scope>NUCLEOTIDE SEQUENCE [LARGE SCALE GENOMIC DNA]</scope>
    <source>
        <strain evidence="2">214</strain>
    </source>
</reference>
<evidence type="ECO:0000313" key="2">
    <source>
        <dbReference type="EMBL" id="GKV44966.1"/>
    </source>
</evidence>
<comment type="caution">
    <text evidence="2">The sequence shown here is derived from an EMBL/GenBank/DDBJ whole genome shotgun (WGS) entry which is preliminary data.</text>
</comment>
<accession>A0AAV5M7W5</accession>
<proteinExistence type="predicted"/>
<organism evidence="2 3">
    <name type="scientific">Rubroshorea leprosula</name>
    <dbReference type="NCBI Taxonomy" id="152421"/>
    <lineage>
        <taxon>Eukaryota</taxon>
        <taxon>Viridiplantae</taxon>
        <taxon>Streptophyta</taxon>
        <taxon>Embryophyta</taxon>
        <taxon>Tracheophyta</taxon>
        <taxon>Spermatophyta</taxon>
        <taxon>Magnoliopsida</taxon>
        <taxon>eudicotyledons</taxon>
        <taxon>Gunneridae</taxon>
        <taxon>Pentapetalae</taxon>
        <taxon>rosids</taxon>
        <taxon>malvids</taxon>
        <taxon>Malvales</taxon>
        <taxon>Dipterocarpaceae</taxon>
        <taxon>Rubroshorea</taxon>
    </lineage>
</organism>
<gene>
    <name evidence="2" type="ORF">SLEP1_g52101</name>
</gene>
<feature type="region of interest" description="Disordered" evidence="1">
    <location>
        <begin position="131"/>
        <end position="171"/>
    </location>
</feature>